<dbReference type="PANTHER" id="PTHR43459">
    <property type="entry name" value="ENOYL-COA HYDRATASE"/>
    <property type="match status" value="1"/>
</dbReference>
<dbReference type="NCBIfam" id="NF042431">
    <property type="entry name" value="EnCoAhydt_DpgB"/>
    <property type="match status" value="1"/>
</dbReference>
<comment type="caution">
    <text evidence="1">The sequence shown here is derived from an EMBL/GenBank/DDBJ whole genome shotgun (WGS) entry which is preliminary data.</text>
</comment>
<dbReference type="InterPro" id="IPR001753">
    <property type="entry name" value="Enoyl-CoA_hydra/iso"/>
</dbReference>
<dbReference type="GO" id="GO:0003824">
    <property type="term" value="F:catalytic activity"/>
    <property type="evidence" value="ECO:0007669"/>
    <property type="project" value="UniProtKB-ARBA"/>
</dbReference>
<gene>
    <name evidence="1" type="ORF">DFR70_12010</name>
</gene>
<proteinExistence type="predicted"/>
<dbReference type="RefSeq" id="WP_211336482.1">
    <property type="nucleotide sequence ID" value="NZ_QJKF01000020.1"/>
</dbReference>
<dbReference type="EMBL" id="QJKF01000020">
    <property type="protein sequence ID" value="PXX56269.1"/>
    <property type="molecule type" value="Genomic_DNA"/>
</dbReference>
<sequence>MTSTDTVPEIDAGPRLRIDGTRPLSPELVSEVQMFIDQAVSRTGVPVIHLSGAPSAAPGEIGIQLVSKWERALRHLERLDTPTIAVAQGDCGGVALETLLCTDYRLATGDLRLLVTTGTDAGATWPGMGLYRLANQVGVGRVRRAVLFGTPIPVAEAKALNLIDEIVADPTDAIAAADTLAAARSGAELAIARQLLFDATTTSFEEALGRHLAACDRRLRRARNGDGIDR</sequence>
<organism evidence="1 2">
    <name type="scientific">Nocardia tenerifensis</name>
    <dbReference type="NCBI Taxonomy" id="228006"/>
    <lineage>
        <taxon>Bacteria</taxon>
        <taxon>Bacillati</taxon>
        <taxon>Actinomycetota</taxon>
        <taxon>Actinomycetes</taxon>
        <taxon>Mycobacteriales</taxon>
        <taxon>Nocardiaceae</taxon>
        <taxon>Nocardia</taxon>
    </lineage>
</organism>
<dbReference type="Pfam" id="PF00378">
    <property type="entry name" value="ECH_1"/>
    <property type="match status" value="1"/>
</dbReference>
<name>A0A318JQ92_9NOCA</name>
<dbReference type="Proteomes" id="UP000247569">
    <property type="component" value="Unassembled WGS sequence"/>
</dbReference>
<dbReference type="Gene3D" id="3.90.226.10">
    <property type="entry name" value="2-enoyl-CoA Hydratase, Chain A, domain 1"/>
    <property type="match status" value="1"/>
</dbReference>
<dbReference type="CDD" id="cd06558">
    <property type="entry name" value="crotonase-like"/>
    <property type="match status" value="1"/>
</dbReference>
<evidence type="ECO:0000313" key="2">
    <source>
        <dbReference type="Proteomes" id="UP000247569"/>
    </source>
</evidence>
<dbReference type="InterPro" id="IPR053545">
    <property type="entry name" value="Enoyl-CoA_hydratase-like"/>
</dbReference>
<dbReference type="AlphaFoldDB" id="A0A318JQ92"/>
<evidence type="ECO:0000313" key="1">
    <source>
        <dbReference type="EMBL" id="PXX56269.1"/>
    </source>
</evidence>
<dbReference type="InterPro" id="IPR029045">
    <property type="entry name" value="ClpP/crotonase-like_dom_sf"/>
</dbReference>
<keyword evidence="2" id="KW-1185">Reference proteome</keyword>
<reference evidence="1 2" key="1">
    <citation type="submission" date="2018-05" db="EMBL/GenBank/DDBJ databases">
        <title>Genomic Encyclopedia of Type Strains, Phase IV (KMG-IV): sequencing the most valuable type-strain genomes for metagenomic binning, comparative biology and taxonomic classification.</title>
        <authorList>
            <person name="Goeker M."/>
        </authorList>
    </citation>
    <scope>NUCLEOTIDE SEQUENCE [LARGE SCALE GENOMIC DNA]</scope>
    <source>
        <strain evidence="1 2">DSM 44704</strain>
    </source>
</reference>
<protein>
    <submittedName>
        <fullName evidence="1">(3,5-dihydroxycyclohex-3-enyl)acetyl-CoA dehydratase subunit B</fullName>
    </submittedName>
</protein>
<accession>A0A318JQ92</accession>
<dbReference type="SUPFAM" id="SSF52096">
    <property type="entry name" value="ClpP/crotonase"/>
    <property type="match status" value="1"/>
</dbReference>
<dbReference type="PANTHER" id="PTHR43459:SF1">
    <property type="entry name" value="EG:BACN32G11.4 PROTEIN"/>
    <property type="match status" value="1"/>
</dbReference>